<evidence type="ECO:0000256" key="4">
    <source>
        <dbReference type="PROSITE-ProRule" id="PRU00409"/>
    </source>
</evidence>
<keyword evidence="2 4" id="KW-0547">Nucleotide-binding</keyword>
<dbReference type="SUPFAM" id="SSF56059">
    <property type="entry name" value="Glutathione synthetase ATP-binding domain-like"/>
    <property type="match status" value="1"/>
</dbReference>
<dbReference type="Proteomes" id="UP000033393">
    <property type="component" value="Unassembled WGS sequence"/>
</dbReference>
<comment type="caution">
    <text evidence="6">The sequence shown here is derived from an EMBL/GenBank/DDBJ whole genome shotgun (WGS) entry which is preliminary data.</text>
</comment>
<accession>A0A0F0GNY8</accession>
<name>A0A0F0GNY8_LENAE</name>
<dbReference type="InterPro" id="IPR011761">
    <property type="entry name" value="ATP-grasp"/>
</dbReference>
<evidence type="ECO:0000313" key="7">
    <source>
        <dbReference type="Proteomes" id="UP000033393"/>
    </source>
</evidence>
<keyword evidence="1" id="KW-0436">Ligase</keyword>
<evidence type="ECO:0000256" key="3">
    <source>
        <dbReference type="ARBA" id="ARBA00022840"/>
    </source>
</evidence>
<protein>
    <recommendedName>
        <fullName evidence="5">ATP-grasp domain-containing protein</fullName>
    </recommendedName>
</protein>
<dbReference type="PANTHER" id="PTHR43585:SF2">
    <property type="entry name" value="ATP-GRASP ENZYME FSQD"/>
    <property type="match status" value="1"/>
</dbReference>
<gene>
    <name evidence="6" type="ORF">UK23_32330</name>
</gene>
<sequence>MVHCPRAWCTARGRWPVVVKPTGSAGTDGVRICATAGEVREAAAAVLGAENIFGAPNTTVLVEGFLAGQEYMVNTVSADGWHRVLEVWRTVKRRQEGANVYDYFELTDPLDDGGARVVTAARAVLDALGFRWGPAHLELIDAPGGAELVEVSPRFHGGIDLSATTAALGTNQVVDTVRALIGPDRYRAAHPPVAPVRAACSSVILLCPRTGVLTREPDWDALRHLKTFHSGKSRIALGQRVRRTFDMFTSAGNVYLVGEPEEVLADREVARRWAEEELAAAIS</sequence>
<dbReference type="AlphaFoldDB" id="A0A0F0GNY8"/>
<dbReference type="PANTHER" id="PTHR43585">
    <property type="entry name" value="FUMIPYRROLE BIOSYNTHESIS PROTEIN C"/>
    <property type="match status" value="1"/>
</dbReference>
<organism evidence="6 7">
    <name type="scientific">Lentzea aerocolonigenes</name>
    <name type="common">Lechevalieria aerocolonigenes</name>
    <name type="synonym">Saccharothrix aerocolonigenes</name>
    <dbReference type="NCBI Taxonomy" id="68170"/>
    <lineage>
        <taxon>Bacteria</taxon>
        <taxon>Bacillati</taxon>
        <taxon>Actinomycetota</taxon>
        <taxon>Actinomycetes</taxon>
        <taxon>Pseudonocardiales</taxon>
        <taxon>Pseudonocardiaceae</taxon>
        <taxon>Lentzea</taxon>
    </lineage>
</organism>
<feature type="domain" description="ATP-grasp" evidence="5">
    <location>
        <begin position="16"/>
        <end position="181"/>
    </location>
</feature>
<dbReference type="Pfam" id="PF13535">
    <property type="entry name" value="ATP-grasp_4"/>
    <property type="match status" value="1"/>
</dbReference>
<evidence type="ECO:0000313" key="6">
    <source>
        <dbReference type="EMBL" id="KJK43662.1"/>
    </source>
</evidence>
<evidence type="ECO:0000259" key="5">
    <source>
        <dbReference type="PROSITE" id="PS50975"/>
    </source>
</evidence>
<keyword evidence="3 4" id="KW-0067">ATP-binding</keyword>
<dbReference type="InterPro" id="IPR052032">
    <property type="entry name" value="ATP-dep_AA_Ligase"/>
</dbReference>
<proteinExistence type="predicted"/>
<dbReference type="GO" id="GO:0046872">
    <property type="term" value="F:metal ion binding"/>
    <property type="evidence" value="ECO:0007669"/>
    <property type="project" value="InterPro"/>
</dbReference>
<evidence type="ECO:0000256" key="2">
    <source>
        <dbReference type="ARBA" id="ARBA00022741"/>
    </source>
</evidence>
<keyword evidence="7" id="KW-1185">Reference proteome</keyword>
<reference evidence="6 7" key="1">
    <citation type="submission" date="2015-02" db="EMBL/GenBank/DDBJ databases">
        <authorList>
            <person name="Ju K.-S."/>
            <person name="Doroghazi J.R."/>
            <person name="Metcalf W."/>
        </authorList>
    </citation>
    <scope>NUCLEOTIDE SEQUENCE [LARGE SCALE GENOMIC DNA]</scope>
    <source>
        <strain evidence="6 7">NRRL B-16140</strain>
    </source>
</reference>
<dbReference type="EMBL" id="JYJG01000279">
    <property type="protein sequence ID" value="KJK43662.1"/>
    <property type="molecule type" value="Genomic_DNA"/>
</dbReference>
<dbReference type="PROSITE" id="PS50975">
    <property type="entry name" value="ATP_GRASP"/>
    <property type="match status" value="1"/>
</dbReference>
<dbReference type="Gene3D" id="3.30.470.20">
    <property type="entry name" value="ATP-grasp fold, B domain"/>
    <property type="match status" value="1"/>
</dbReference>
<dbReference type="GO" id="GO:0016874">
    <property type="term" value="F:ligase activity"/>
    <property type="evidence" value="ECO:0007669"/>
    <property type="project" value="UniProtKB-KW"/>
</dbReference>
<evidence type="ECO:0000256" key="1">
    <source>
        <dbReference type="ARBA" id="ARBA00022598"/>
    </source>
</evidence>
<dbReference type="PATRIC" id="fig|68170.10.peg.8328"/>
<dbReference type="GO" id="GO:0005524">
    <property type="term" value="F:ATP binding"/>
    <property type="evidence" value="ECO:0007669"/>
    <property type="project" value="UniProtKB-UniRule"/>
</dbReference>